<reference evidence="2 3" key="1">
    <citation type="submission" date="2020-05" db="EMBL/GenBank/DDBJ databases">
        <title>Draft genome sequence of Desulfovibrio psychrotolerans JS1T.</title>
        <authorList>
            <person name="Ueno A."/>
            <person name="Tamazawa S."/>
            <person name="Tamamura S."/>
            <person name="Murakami T."/>
            <person name="Kiyama T."/>
            <person name="Inomata H."/>
            <person name="Amano Y."/>
            <person name="Miyakawa K."/>
            <person name="Tamaki H."/>
            <person name="Naganuma T."/>
            <person name="Kaneko K."/>
        </authorList>
    </citation>
    <scope>NUCLEOTIDE SEQUENCE [LARGE SCALE GENOMIC DNA]</scope>
    <source>
        <strain evidence="2 3">JS1</strain>
    </source>
</reference>
<gene>
    <name evidence="2" type="ORF">DSM19430T_27220</name>
</gene>
<comment type="caution">
    <text evidence="2">The sequence shown here is derived from an EMBL/GenBank/DDBJ whole genome shotgun (WGS) entry which is preliminary data.</text>
</comment>
<sequence length="78" mass="7580">MPQTPNHDNTQPTLTGTSTGGYAAGAGGVGSGPLVTPDQGGGSGTAHVTPDQGGVLDGSPLMSEGRPQKLAPAESPVW</sequence>
<evidence type="ECO:0000313" key="3">
    <source>
        <dbReference type="Proteomes" id="UP000503820"/>
    </source>
</evidence>
<accession>A0A7J0BWG3</accession>
<name>A0A7J0BWG3_9BACT</name>
<evidence type="ECO:0000313" key="2">
    <source>
        <dbReference type="EMBL" id="GFM38038.1"/>
    </source>
</evidence>
<proteinExistence type="predicted"/>
<organism evidence="2 3">
    <name type="scientific">Desulfovibrio psychrotolerans</name>
    <dbReference type="NCBI Taxonomy" id="415242"/>
    <lineage>
        <taxon>Bacteria</taxon>
        <taxon>Pseudomonadati</taxon>
        <taxon>Thermodesulfobacteriota</taxon>
        <taxon>Desulfovibrionia</taxon>
        <taxon>Desulfovibrionales</taxon>
        <taxon>Desulfovibrionaceae</taxon>
        <taxon>Desulfovibrio</taxon>
    </lineage>
</organism>
<keyword evidence="3" id="KW-1185">Reference proteome</keyword>
<dbReference type="EMBL" id="BLVP01000022">
    <property type="protein sequence ID" value="GFM38038.1"/>
    <property type="molecule type" value="Genomic_DNA"/>
</dbReference>
<feature type="compositionally biased region" description="Polar residues" evidence="1">
    <location>
        <begin position="1"/>
        <end position="14"/>
    </location>
</feature>
<protein>
    <submittedName>
        <fullName evidence="2">Uncharacterized protein</fullName>
    </submittedName>
</protein>
<dbReference type="Proteomes" id="UP000503820">
    <property type="component" value="Unassembled WGS sequence"/>
</dbReference>
<feature type="compositionally biased region" description="Gly residues" evidence="1">
    <location>
        <begin position="18"/>
        <end position="31"/>
    </location>
</feature>
<evidence type="ECO:0000256" key="1">
    <source>
        <dbReference type="SAM" id="MobiDB-lite"/>
    </source>
</evidence>
<feature type="region of interest" description="Disordered" evidence="1">
    <location>
        <begin position="1"/>
        <end position="78"/>
    </location>
</feature>
<dbReference type="AlphaFoldDB" id="A0A7J0BWG3"/>